<dbReference type="PIRSF" id="PIRSF006336">
    <property type="entry name" value="B-gal"/>
    <property type="match status" value="1"/>
</dbReference>
<evidence type="ECO:0000256" key="3">
    <source>
        <dbReference type="ARBA" id="ARBA00022801"/>
    </source>
</evidence>
<keyword evidence="3 7" id="KW-0378">Hydrolase</keyword>
<evidence type="ECO:0000256" key="1">
    <source>
        <dbReference type="ARBA" id="ARBA00009809"/>
    </source>
</evidence>
<dbReference type="InterPro" id="IPR048912">
    <property type="entry name" value="BetaGal1-like_ABD1"/>
</dbReference>
<feature type="domain" description="Beta-galactosidase galactose-binding" evidence="12">
    <location>
        <begin position="523"/>
        <end position="585"/>
    </location>
</feature>
<dbReference type="GO" id="GO:0004565">
    <property type="term" value="F:beta-galactosidase activity"/>
    <property type="evidence" value="ECO:0007669"/>
    <property type="project" value="UniProtKB-EC"/>
</dbReference>
<dbReference type="GO" id="GO:0005975">
    <property type="term" value="P:carbohydrate metabolic process"/>
    <property type="evidence" value="ECO:0007669"/>
    <property type="project" value="InterPro"/>
</dbReference>
<feature type="domain" description="Glycoside hydrolase 35 catalytic" evidence="10">
    <location>
        <begin position="36"/>
        <end position="352"/>
    </location>
</feature>
<evidence type="ECO:0000256" key="5">
    <source>
        <dbReference type="ARBA" id="ARBA00023295"/>
    </source>
</evidence>
<dbReference type="EC" id="3.2.1.23" evidence="7"/>
<dbReference type="InterPro" id="IPR048913">
    <property type="entry name" value="BetaGal_gal-bd"/>
</dbReference>
<dbReference type="FunFam" id="2.60.120.260:FF:000049">
    <property type="entry name" value="Beta-galactosidase"/>
    <property type="match status" value="1"/>
</dbReference>
<dbReference type="EMBL" id="CP121196">
    <property type="protein sequence ID" value="XBH18355.1"/>
    <property type="molecule type" value="Genomic_DNA"/>
</dbReference>
<evidence type="ECO:0000256" key="6">
    <source>
        <dbReference type="PIRSR" id="PIRSR006336-1"/>
    </source>
</evidence>
<dbReference type="AlphaFoldDB" id="A0AAU7DL48"/>
<dbReference type="SUPFAM" id="SSF49785">
    <property type="entry name" value="Galactose-binding domain-like"/>
    <property type="match status" value="1"/>
</dbReference>
<evidence type="ECO:0000256" key="4">
    <source>
        <dbReference type="ARBA" id="ARBA00023180"/>
    </source>
</evidence>
<dbReference type="PRINTS" id="PR00742">
    <property type="entry name" value="GLHYDRLASE35"/>
</dbReference>
<feature type="signal peptide" evidence="9">
    <location>
        <begin position="1"/>
        <end position="24"/>
    </location>
</feature>
<evidence type="ECO:0000256" key="8">
    <source>
        <dbReference type="RuleBase" id="RU003679"/>
    </source>
</evidence>
<dbReference type="FunFam" id="3.20.20.80:FF:000017">
    <property type="entry name" value="Beta-galactosidase"/>
    <property type="match status" value="1"/>
</dbReference>
<feature type="chain" id="PRO_5043840105" description="Beta-galactosidase" evidence="9">
    <location>
        <begin position="25"/>
        <end position="614"/>
    </location>
</feature>
<evidence type="ECO:0000256" key="9">
    <source>
        <dbReference type="SAM" id="SignalP"/>
    </source>
</evidence>
<sequence>MDRRLSTLALIFATVLVSACPAVAQAPHTFAVADGQFQFDGHPYQILSGEMHYPRVPRAYWRDRFRKARAMGLNTITTYVFWNLHEPRPGVYDFSGQNDIAEYIREAQQEGLQVILRPGPYVCAEWELGGYPSWLLRDHSLVLRSTDPKYIAAMNGWFTRLAKEISPLLLKNGGPIIAVQVENEYGSFGNDHAYMEAVKSGLLKTGLAAPETLIYTADGAEQVPNGSLPGLPAVINFGTGDAQRDFATLKKLRPDGPFMSGEYWAGWFDHWGERHHTTEAASNAAEYEWMLRQGYSVSMYMFHGGTSFGFMNGANSNGTNYEPDTTSYDYDAPLNESGEITPKFTAFREAIARVTGKTLPTIPPQTPAGTYPISSRSESASLWQNLPSPIESDKLLTMEDLDQSYGYILYRTQLSASPGGDLTIDGLHDYAQIYLDQKLIGALDRRLGQSHLSLPAVPGPATLDILVENSGRVNFTKVIRTERKGITGSVVLAGVQPQHWKIYQLPMTNLTRLHFTSSTCEGPCFYRFSMNTSASGASLADTFLNTHGLTKGIAFLNDDPLGRFWSVGPEFSLYTPGPWLKRGSNQIILFDLQGNASESLKTMDHADYGPPLSR</sequence>
<evidence type="ECO:0000259" key="10">
    <source>
        <dbReference type="Pfam" id="PF01301"/>
    </source>
</evidence>
<dbReference type="Gene3D" id="2.60.120.260">
    <property type="entry name" value="Galactose-binding domain-like"/>
    <property type="match status" value="2"/>
</dbReference>
<dbReference type="Pfam" id="PF21317">
    <property type="entry name" value="BetaGal_ABD_1"/>
    <property type="match status" value="1"/>
</dbReference>
<evidence type="ECO:0000313" key="13">
    <source>
        <dbReference type="EMBL" id="XBH18355.1"/>
    </source>
</evidence>
<dbReference type="Pfam" id="PF21467">
    <property type="entry name" value="BetaGal_gal-bd"/>
    <property type="match status" value="1"/>
</dbReference>
<evidence type="ECO:0000259" key="12">
    <source>
        <dbReference type="Pfam" id="PF21467"/>
    </source>
</evidence>
<accession>A0AAU7DL48</accession>
<keyword evidence="5 7" id="KW-0326">Glycosidase</keyword>
<feature type="active site" description="Proton donor" evidence="6">
    <location>
        <position position="184"/>
    </location>
</feature>
<comment type="catalytic activity">
    <reaction evidence="7">
        <text>Hydrolysis of terminal non-reducing beta-D-galactose residues in beta-D-galactosides.</text>
        <dbReference type="EC" id="3.2.1.23"/>
    </reaction>
</comment>
<dbReference type="SUPFAM" id="SSF51445">
    <property type="entry name" value="(Trans)glycosidases"/>
    <property type="match status" value="1"/>
</dbReference>
<dbReference type="Pfam" id="PF01301">
    <property type="entry name" value="Glyco_hydro_35"/>
    <property type="match status" value="1"/>
</dbReference>
<dbReference type="InterPro" id="IPR001944">
    <property type="entry name" value="Glycoside_Hdrlase_35"/>
</dbReference>
<dbReference type="InterPro" id="IPR019801">
    <property type="entry name" value="Glyco_hydro_35_CS"/>
</dbReference>
<dbReference type="PROSITE" id="PS51257">
    <property type="entry name" value="PROKAR_LIPOPROTEIN"/>
    <property type="match status" value="1"/>
</dbReference>
<evidence type="ECO:0000259" key="11">
    <source>
        <dbReference type="Pfam" id="PF21317"/>
    </source>
</evidence>
<dbReference type="InterPro" id="IPR026283">
    <property type="entry name" value="B-gal_1-like"/>
</dbReference>
<proteinExistence type="inferred from homology"/>
<dbReference type="InterPro" id="IPR017853">
    <property type="entry name" value="GH"/>
</dbReference>
<keyword evidence="2 9" id="KW-0732">Signal</keyword>
<dbReference type="RefSeq" id="WP_348263579.1">
    <property type="nucleotide sequence ID" value="NZ_CP121196.1"/>
</dbReference>
<gene>
    <name evidence="13" type="ORF">P8935_03245</name>
</gene>
<keyword evidence="4" id="KW-0325">Glycoprotein</keyword>
<dbReference type="PANTHER" id="PTHR23421">
    <property type="entry name" value="BETA-GALACTOSIDASE RELATED"/>
    <property type="match status" value="1"/>
</dbReference>
<name>A0AAU7DL48_9BACT</name>
<feature type="active site" description="Nucleophile" evidence="6">
    <location>
        <position position="262"/>
    </location>
</feature>
<dbReference type="Gene3D" id="3.20.20.80">
    <property type="entry name" value="Glycosidases"/>
    <property type="match status" value="1"/>
</dbReference>
<dbReference type="PROSITE" id="PS01182">
    <property type="entry name" value="GLYCOSYL_HYDROL_F35"/>
    <property type="match status" value="1"/>
</dbReference>
<comment type="similarity">
    <text evidence="1 8">Belongs to the glycosyl hydrolase 35 family.</text>
</comment>
<organism evidence="13">
    <name type="scientific">Telmatobacter sp. DSM 110680</name>
    <dbReference type="NCBI Taxonomy" id="3036704"/>
    <lineage>
        <taxon>Bacteria</taxon>
        <taxon>Pseudomonadati</taxon>
        <taxon>Acidobacteriota</taxon>
        <taxon>Terriglobia</taxon>
        <taxon>Terriglobales</taxon>
        <taxon>Acidobacteriaceae</taxon>
        <taxon>Telmatobacter</taxon>
    </lineage>
</organism>
<evidence type="ECO:0000256" key="2">
    <source>
        <dbReference type="ARBA" id="ARBA00022729"/>
    </source>
</evidence>
<feature type="domain" description="Beta-galactosidase 1-like first all-beta" evidence="11">
    <location>
        <begin position="396"/>
        <end position="505"/>
    </location>
</feature>
<dbReference type="InterPro" id="IPR008979">
    <property type="entry name" value="Galactose-bd-like_sf"/>
</dbReference>
<dbReference type="InterPro" id="IPR031330">
    <property type="entry name" value="Gly_Hdrlase_35_cat"/>
</dbReference>
<reference evidence="13" key="1">
    <citation type="submission" date="2023-03" db="EMBL/GenBank/DDBJ databases">
        <title>Edaphobacter sp.</title>
        <authorList>
            <person name="Huber K.J."/>
            <person name="Papendorf J."/>
            <person name="Pilke C."/>
            <person name="Bunk B."/>
            <person name="Sproeer C."/>
            <person name="Pester M."/>
        </authorList>
    </citation>
    <scope>NUCLEOTIDE SEQUENCE</scope>
    <source>
        <strain evidence="13">DSM 110680</strain>
    </source>
</reference>
<evidence type="ECO:0000256" key="7">
    <source>
        <dbReference type="RuleBase" id="RU000675"/>
    </source>
</evidence>
<protein>
    <recommendedName>
        <fullName evidence="7">Beta-galactosidase</fullName>
        <ecNumber evidence="7">3.2.1.23</ecNumber>
    </recommendedName>
</protein>